<protein>
    <submittedName>
        <fullName evidence="2">Uncharacterized protein</fullName>
    </submittedName>
</protein>
<reference evidence="2" key="1">
    <citation type="submission" date="2022-03" db="EMBL/GenBank/DDBJ databases">
        <authorList>
            <person name="Alioto T."/>
            <person name="Alioto T."/>
            <person name="Gomez Garrido J."/>
        </authorList>
    </citation>
    <scope>NUCLEOTIDE SEQUENCE</scope>
</reference>
<organism evidence="2 3">
    <name type="scientific">Pelobates cultripes</name>
    <name type="common">Western spadefoot toad</name>
    <dbReference type="NCBI Taxonomy" id="61616"/>
    <lineage>
        <taxon>Eukaryota</taxon>
        <taxon>Metazoa</taxon>
        <taxon>Chordata</taxon>
        <taxon>Craniata</taxon>
        <taxon>Vertebrata</taxon>
        <taxon>Euteleostomi</taxon>
        <taxon>Amphibia</taxon>
        <taxon>Batrachia</taxon>
        <taxon>Anura</taxon>
        <taxon>Pelobatoidea</taxon>
        <taxon>Pelobatidae</taxon>
        <taxon>Pelobates</taxon>
    </lineage>
</organism>
<feature type="non-terminal residue" evidence="2">
    <location>
        <position position="95"/>
    </location>
</feature>
<name>A0AAD1W6Y3_PELCU</name>
<feature type="compositionally biased region" description="Basic and acidic residues" evidence="1">
    <location>
        <begin position="41"/>
        <end position="53"/>
    </location>
</feature>
<evidence type="ECO:0000313" key="2">
    <source>
        <dbReference type="EMBL" id="CAH2296370.1"/>
    </source>
</evidence>
<evidence type="ECO:0000313" key="3">
    <source>
        <dbReference type="Proteomes" id="UP001295444"/>
    </source>
</evidence>
<gene>
    <name evidence="2" type="ORF">PECUL_23A045180</name>
</gene>
<feature type="non-terminal residue" evidence="2">
    <location>
        <position position="1"/>
    </location>
</feature>
<dbReference type="Proteomes" id="UP001295444">
    <property type="component" value="Chromosome 05"/>
</dbReference>
<accession>A0AAD1W6Y3</accession>
<evidence type="ECO:0000256" key="1">
    <source>
        <dbReference type="SAM" id="MobiDB-lite"/>
    </source>
</evidence>
<feature type="region of interest" description="Disordered" evidence="1">
    <location>
        <begin position="23"/>
        <end position="59"/>
    </location>
</feature>
<dbReference type="AlphaFoldDB" id="A0AAD1W6Y3"/>
<keyword evidence="3" id="KW-1185">Reference proteome</keyword>
<dbReference type="EMBL" id="OW240916">
    <property type="protein sequence ID" value="CAH2296370.1"/>
    <property type="molecule type" value="Genomic_DNA"/>
</dbReference>
<feature type="compositionally biased region" description="Low complexity" evidence="1">
    <location>
        <begin position="23"/>
        <end position="40"/>
    </location>
</feature>
<sequence length="95" mass="10898">HQIHLPEKKDKSRWKLDSAFPFSSRAFGHSSSQSQSSSRHGSPEIDRESEEMVRSAASTDLRKVSNVQMARVSLLGKTLPSKLFHYRWTMEHNSE</sequence>
<proteinExistence type="predicted"/>